<reference evidence="1 2" key="1">
    <citation type="journal article" date="2016" name="Nat. Commun.">
        <title>Thousands of microbial genomes shed light on interconnected biogeochemical processes in an aquifer system.</title>
        <authorList>
            <person name="Anantharaman K."/>
            <person name="Brown C.T."/>
            <person name="Hug L.A."/>
            <person name="Sharon I."/>
            <person name="Castelle C.J."/>
            <person name="Probst A.J."/>
            <person name="Thomas B.C."/>
            <person name="Singh A."/>
            <person name="Wilkins M.J."/>
            <person name="Karaoz U."/>
            <person name="Brodie E.L."/>
            <person name="Williams K.H."/>
            <person name="Hubbard S.S."/>
            <person name="Banfield J.F."/>
        </authorList>
    </citation>
    <scope>NUCLEOTIDE SEQUENCE [LARGE SCALE GENOMIC DNA]</scope>
</reference>
<organism evidence="1 2">
    <name type="scientific">Candidatus Woesebacteria bacterium RIFCSPLOWO2_01_FULL_39_25</name>
    <dbReference type="NCBI Taxonomy" id="1802521"/>
    <lineage>
        <taxon>Bacteria</taxon>
        <taxon>Candidatus Woeseibacteriota</taxon>
    </lineage>
</organism>
<dbReference type="PANTHER" id="PTHR12126">
    <property type="entry name" value="NADH-UBIQUINONE OXIDOREDUCTASE 39 KDA SUBUNIT-RELATED"/>
    <property type="match status" value="1"/>
</dbReference>
<sequence>MVPFSTGYIHEAVSSCVEAGVRRALFVGTTQIFTYQEPELKKKILEAEKAIISAALDYTILRPTLIYGSMLDKNIFKLVCYLKKYPVIFIPGDGKSLQRPVLVDDICLAIISAIESPATIRKAYNIAGKDAITFNEMIKIICNALCVRRVKIHIPNAFMIFLAKILRVVGIRSYITEDKIRRLAENKDFAYDDAARDFGYTPLSFEEGINEAVQRYQT</sequence>
<dbReference type="SUPFAM" id="SSF51735">
    <property type="entry name" value="NAD(P)-binding Rossmann-fold domains"/>
    <property type="match status" value="1"/>
</dbReference>
<dbReference type="AlphaFoldDB" id="A0A1F8BMX9"/>
<dbReference type="GO" id="GO:0044877">
    <property type="term" value="F:protein-containing complex binding"/>
    <property type="evidence" value="ECO:0007669"/>
    <property type="project" value="TreeGrafter"/>
</dbReference>
<dbReference type="InterPro" id="IPR051207">
    <property type="entry name" value="ComplexI_NDUFA9_subunit"/>
</dbReference>
<proteinExistence type="predicted"/>
<dbReference type="InterPro" id="IPR036291">
    <property type="entry name" value="NAD(P)-bd_dom_sf"/>
</dbReference>
<evidence type="ECO:0000313" key="2">
    <source>
        <dbReference type="Proteomes" id="UP000176725"/>
    </source>
</evidence>
<evidence type="ECO:0008006" key="3">
    <source>
        <dbReference type="Google" id="ProtNLM"/>
    </source>
</evidence>
<comment type="caution">
    <text evidence="1">The sequence shown here is derived from an EMBL/GenBank/DDBJ whole genome shotgun (WGS) entry which is preliminary data.</text>
</comment>
<gene>
    <name evidence="1" type="ORF">A2893_01585</name>
</gene>
<evidence type="ECO:0000313" key="1">
    <source>
        <dbReference type="EMBL" id="OGM65434.1"/>
    </source>
</evidence>
<name>A0A1F8BMX9_9BACT</name>
<dbReference type="Proteomes" id="UP000176725">
    <property type="component" value="Unassembled WGS sequence"/>
</dbReference>
<protein>
    <recommendedName>
        <fullName evidence="3">3-beta hydroxysteroid dehydrogenase/isomerase domain-containing protein</fullName>
    </recommendedName>
</protein>
<dbReference type="STRING" id="1802521.A2893_01585"/>
<dbReference type="Gene3D" id="3.40.50.720">
    <property type="entry name" value="NAD(P)-binding Rossmann-like Domain"/>
    <property type="match status" value="1"/>
</dbReference>
<dbReference type="PANTHER" id="PTHR12126:SF11">
    <property type="entry name" value="NADH DEHYDROGENASE [UBIQUINONE] 1 ALPHA SUBCOMPLEX SUBUNIT 9, MITOCHONDRIAL"/>
    <property type="match status" value="1"/>
</dbReference>
<accession>A0A1F8BMX9</accession>
<dbReference type="EMBL" id="MGHH01000003">
    <property type="protein sequence ID" value="OGM65434.1"/>
    <property type="molecule type" value="Genomic_DNA"/>
</dbReference>